<reference evidence="2 3" key="1">
    <citation type="submission" date="2018-05" db="EMBL/GenBank/DDBJ databases">
        <title>Spiribacter halobius sp. nov., a moderately halophilic bacterium isolated from marine solar saltern.</title>
        <authorList>
            <person name="Zheng W.-S."/>
            <person name="Lu D.-C."/>
            <person name="Du Z.-J."/>
        </authorList>
    </citation>
    <scope>NUCLEOTIDE SEQUENCE [LARGE SCALE GENOMIC DNA]</scope>
    <source>
        <strain evidence="2 3">E85</strain>
    </source>
</reference>
<keyword evidence="3" id="KW-1185">Reference proteome</keyword>
<dbReference type="Proteomes" id="UP000245474">
    <property type="component" value="Unassembled WGS sequence"/>
</dbReference>
<feature type="region of interest" description="Disordered" evidence="1">
    <location>
        <begin position="1"/>
        <end position="25"/>
    </location>
</feature>
<protein>
    <submittedName>
        <fullName evidence="2">Uncharacterized protein</fullName>
    </submittedName>
</protein>
<gene>
    <name evidence="2" type="ORF">DEM34_02335</name>
</gene>
<dbReference type="RefSeq" id="WP_109675871.1">
    <property type="nucleotide sequence ID" value="NZ_CP086615.1"/>
</dbReference>
<evidence type="ECO:0000256" key="1">
    <source>
        <dbReference type="SAM" id="MobiDB-lite"/>
    </source>
</evidence>
<evidence type="ECO:0000313" key="3">
    <source>
        <dbReference type="Proteomes" id="UP000245474"/>
    </source>
</evidence>
<dbReference type="EMBL" id="QFFI01000003">
    <property type="protein sequence ID" value="PWG65139.1"/>
    <property type="molecule type" value="Genomic_DNA"/>
</dbReference>
<name>A0A2U2N859_9GAMM</name>
<comment type="caution">
    <text evidence="2">The sequence shown here is derived from an EMBL/GenBank/DDBJ whole genome shotgun (WGS) entry which is preliminary data.</text>
</comment>
<proteinExistence type="predicted"/>
<dbReference type="AlphaFoldDB" id="A0A2U2N859"/>
<organism evidence="2 3">
    <name type="scientific">Sediminicurvatus halobius</name>
    <dbReference type="NCBI Taxonomy" id="2182432"/>
    <lineage>
        <taxon>Bacteria</taxon>
        <taxon>Pseudomonadati</taxon>
        <taxon>Pseudomonadota</taxon>
        <taxon>Gammaproteobacteria</taxon>
        <taxon>Chromatiales</taxon>
        <taxon>Ectothiorhodospiraceae</taxon>
        <taxon>Sediminicurvatus</taxon>
    </lineage>
</organism>
<sequence length="131" mass="14270">MRVRALPLTEPDGGPSGEAALDADATNAGVRGAVSRAIQRLREAQRAQAEPEGAMTLEILPPGAERWVPVHVDAGSPPPYTRLRIDSPFEVDWDDIAALIRLTHRYWVSRMRLLERARARRGGGTGDPGPD</sequence>
<evidence type="ECO:0000313" key="2">
    <source>
        <dbReference type="EMBL" id="PWG65139.1"/>
    </source>
</evidence>
<accession>A0A2U2N859</accession>